<dbReference type="GO" id="GO:0006813">
    <property type="term" value="P:potassium ion transport"/>
    <property type="evidence" value="ECO:0007669"/>
    <property type="project" value="InterPro"/>
</dbReference>
<comment type="caution">
    <text evidence="5">The sequence shown here is derived from an EMBL/GenBank/DDBJ whole genome shotgun (WGS) entry which is preliminary data.</text>
</comment>
<dbReference type="InterPro" id="IPR013099">
    <property type="entry name" value="K_chnl_dom"/>
</dbReference>
<evidence type="ECO:0000313" key="6">
    <source>
        <dbReference type="Proteomes" id="UP000233343"/>
    </source>
</evidence>
<feature type="domain" description="RCK C-terminal" evidence="4">
    <location>
        <begin position="261"/>
        <end position="330"/>
    </location>
</feature>
<dbReference type="InterPro" id="IPR050721">
    <property type="entry name" value="Trk_Ktr_HKT_K-transport"/>
</dbReference>
<dbReference type="RefSeq" id="WP_066190745.1">
    <property type="nucleotide sequence ID" value="NZ_JAMAUX010000008.1"/>
</dbReference>
<dbReference type="PROSITE" id="PS51202">
    <property type="entry name" value="RCK_C"/>
    <property type="match status" value="1"/>
</dbReference>
<feature type="transmembrane region" description="Helical" evidence="2">
    <location>
        <begin position="76"/>
        <end position="97"/>
    </location>
</feature>
<dbReference type="Gene3D" id="3.30.70.1450">
    <property type="entry name" value="Regulator of K+ conductance, C-terminal domain"/>
    <property type="match status" value="1"/>
</dbReference>
<dbReference type="InterPro" id="IPR003148">
    <property type="entry name" value="RCK_N"/>
</dbReference>
<dbReference type="PANTHER" id="PTHR43833:SF9">
    <property type="entry name" value="POTASSIUM CHANNEL PROTEIN YUGO-RELATED"/>
    <property type="match status" value="1"/>
</dbReference>
<proteinExistence type="predicted"/>
<feature type="domain" description="RCK N-terminal" evidence="3">
    <location>
        <begin position="113"/>
        <end position="238"/>
    </location>
</feature>
<dbReference type="Gene3D" id="3.40.50.720">
    <property type="entry name" value="NAD(P)-binding Rossmann-like Domain"/>
    <property type="match status" value="1"/>
</dbReference>
<dbReference type="EMBL" id="PISD01000036">
    <property type="protein sequence ID" value="PKG27786.1"/>
    <property type="molecule type" value="Genomic_DNA"/>
</dbReference>
<keyword evidence="2" id="KW-0472">Membrane</keyword>
<dbReference type="PANTHER" id="PTHR43833">
    <property type="entry name" value="POTASSIUM CHANNEL PROTEIN 2-RELATED-RELATED"/>
    <property type="match status" value="1"/>
</dbReference>
<feature type="transmembrane region" description="Helical" evidence="2">
    <location>
        <begin position="48"/>
        <end position="64"/>
    </location>
</feature>
<dbReference type="Pfam" id="PF07885">
    <property type="entry name" value="Ion_trans_2"/>
    <property type="match status" value="1"/>
</dbReference>
<keyword evidence="6" id="KW-1185">Reference proteome</keyword>
<dbReference type="InterPro" id="IPR036291">
    <property type="entry name" value="NAD(P)-bd_dom_sf"/>
</dbReference>
<reference evidence="5 6" key="1">
    <citation type="journal article" date="2010" name="Int. J. Syst. Evol. Microbiol.">
        <title>Bacillus horneckiae sp. nov., isolated from a spacecraft-assembly clean room.</title>
        <authorList>
            <person name="Vaishampayan P."/>
            <person name="Probst A."/>
            <person name="Krishnamurthi S."/>
            <person name="Ghosh S."/>
            <person name="Osman S."/>
            <person name="McDowall A."/>
            <person name="Ruckmani A."/>
            <person name="Mayilraj S."/>
            <person name="Venkateswaran K."/>
        </authorList>
    </citation>
    <scope>NUCLEOTIDE SEQUENCE [LARGE SCALE GENOMIC DNA]</scope>
    <source>
        <strain evidence="6">1PO1SC</strain>
    </source>
</reference>
<dbReference type="PROSITE" id="PS51201">
    <property type="entry name" value="RCK_N"/>
    <property type="match status" value="1"/>
</dbReference>
<keyword evidence="2" id="KW-1133">Transmembrane helix</keyword>
<keyword evidence="2" id="KW-0812">Transmembrane</keyword>
<evidence type="ECO:0000259" key="3">
    <source>
        <dbReference type="PROSITE" id="PS51201"/>
    </source>
</evidence>
<dbReference type="SUPFAM" id="SSF116726">
    <property type="entry name" value="TrkA C-terminal domain-like"/>
    <property type="match status" value="1"/>
</dbReference>
<dbReference type="SUPFAM" id="SSF51735">
    <property type="entry name" value="NAD(P)-binding Rossmann-fold domains"/>
    <property type="match status" value="1"/>
</dbReference>
<name>A0A2N0ZE48_9BACI</name>
<evidence type="ECO:0000256" key="1">
    <source>
        <dbReference type="ARBA" id="ARBA00004651"/>
    </source>
</evidence>
<dbReference type="SUPFAM" id="SSF81324">
    <property type="entry name" value="Voltage-gated potassium channels"/>
    <property type="match status" value="1"/>
</dbReference>
<dbReference type="Gene3D" id="1.10.287.70">
    <property type="match status" value="1"/>
</dbReference>
<evidence type="ECO:0000256" key="2">
    <source>
        <dbReference type="SAM" id="Phobius"/>
    </source>
</evidence>
<protein>
    <submittedName>
        <fullName evidence="5">Ion transporter</fullName>
    </submittedName>
</protein>
<accession>A0A2N0ZE48</accession>
<dbReference type="InterPro" id="IPR036721">
    <property type="entry name" value="RCK_C_sf"/>
</dbReference>
<evidence type="ECO:0000313" key="5">
    <source>
        <dbReference type="EMBL" id="PKG27786.1"/>
    </source>
</evidence>
<dbReference type="Proteomes" id="UP000233343">
    <property type="component" value="Unassembled WGS sequence"/>
</dbReference>
<organism evidence="5 6">
    <name type="scientific">Cytobacillus horneckiae</name>
    <dbReference type="NCBI Taxonomy" id="549687"/>
    <lineage>
        <taxon>Bacteria</taxon>
        <taxon>Bacillati</taxon>
        <taxon>Bacillota</taxon>
        <taxon>Bacilli</taxon>
        <taxon>Bacillales</taxon>
        <taxon>Bacillaceae</taxon>
        <taxon>Cytobacillus</taxon>
    </lineage>
</organism>
<dbReference type="GO" id="GO:0005886">
    <property type="term" value="C:plasma membrane"/>
    <property type="evidence" value="ECO:0007669"/>
    <property type="project" value="UniProtKB-SubCell"/>
</dbReference>
<comment type="subcellular location">
    <subcellularLocation>
        <location evidence="1">Cell membrane</location>
        <topology evidence="1">Multi-pass membrane protein</topology>
    </subcellularLocation>
</comment>
<dbReference type="AlphaFoldDB" id="A0A2N0ZE48"/>
<dbReference type="GO" id="GO:0008324">
    <property type="term" value="F:monoatomic cation transmembrane transporter activity"/>
    <property type="evidence" value="ECO:0007669"/>
    <property type="project" value="InterPro"/>
</dbReference>
<sequence length="330" mass="37056">MPQFIYSYFTRLPLVIRILIMALFAVIFFGCFAHLIEPESFPTWFDGIWWAIITASTVGYGDYVPETFVGRITGILLVMFGAGFLASYFVALATAAVSKQNDYIQGKFHFKGSDHIVVIGWNERSKELLRTVCSLENSLSVTLIDETLEENPLPNKNLHFVKGRASRDETLIKANIEKARKVIITADQNKDELNADMNSILTLIAIKGLNAEVPCIVEILTNEQVTNAKRAGADEIVQSNLLTSFVMINSLTSQDLVTSFMDLLSQLDKRRLTIQPAPVDFMNYTFTDINLKLMEDGILLLGIKRGEETMVNPLHPFIIQENDLLIVITN</sequence>
<evidence type="ECO:0000259" key="4">
    <source>
        <dbReference type="PROSITE" id="PS51202"/>
    </source>
</evidence>
<gene>
    <name evidence="5" type="ORF">CWS20_16965</name>
</gene>
<dbReference type="Pfam" id="PF02254">
    <property type="entry name" value="TrkA_N"/>
    <property type="match status" value="1"/>
</dbReference>
<feature type="transmembrane region" description="Helical" evidence="2">
    <location>
        <begin position="12"/>
        <end position="36"/>
    </location>
</feature>
<dbReference type="InterPro" id="IPR006037">
    <property type="entry name" value="RCK_C"/>
</dbReference>